<dbReference type="EMBL" id="JPUA01000004">
    <property type="protein sequence ID" value="OWV31242.1"/>
    <property type="molecule type" value="Genomic_DNA"/>
</dbReference>
<feature type="transmembrane region" description="Helical" evidence="1">
    <location>
        <begin position="20"/>
        <end position="37"/>
    </location>
</feature>
<feature type="transmembrane region" description="Helical" evidence="1">
    <location>
        <begin position="111"/>
        <end position="131"/>
    </location>
</feature>
<dbReference type="InterPro" id="IPR048039">
    <property type="entry name" value="TraQ-like"/>
</dbReference>
<dbReference type="AlphaFoldDB" id="A0A246S450"/>
<keyword evidence="1" id="KW-1133">Transmembrane helix</keyword>
<keyword evidence="1" id="KW-0812">Transmembrane</keyword>
<feature type="transmembrane region" description="Helical" evidence="1">
    <location>
        <begin position="58"/>
        <end position="77"/>
    </location>
</feature>
<evidence type="ECO:0000313" key="3">
    <source>
        <dbReference type="Proteomes" id="UP000197334"/>
    </source>
</evidence>
<accession>A0A246S450</accession>
<sequence>MNGDLMSMVVSAAENLQTAFWLMLWSIAGLIGFIYGGKTILEWVKDTQRPGPPQISNGAKISVFFIGVFLANLPFLINTTSESLGLTARGYSPISYASTERYGLLAQGIDAVLTLATMFGGWFALKGLLLLRSASEQSGRGQYAGDSVSKGLGHIVAGACLVQIPSVLDAAAETVNLAW</sequence>
<reference evidence="2 3" key="1">
    <citation type="submission" date="2014-08" db="EMBL/GenBank/DDBJ databases">
        <title>Draft genome sequence of a novel L-asparaginase producing marine bacterium, Halomonas campaniensis.</title>
        <authorList>
            <person name="Sundarakrishnan B."/>
            <person name="Moushumi Priya A."/>
            <person name="Raman G."/>
            <person name="Sakthivel N."/>
            <person name="Park S."/>
            <person name="Jayachandran S."/>
        </authorList>
    </citation>
    <scope>NUCLEOTIDE SEQUENCE [LARGE SCALE GENOMIC DNA]</scope>
    <source>
        <strain evidence="2 3">SK03</strain>
    </source>
</reference>
<evidence type="ECO:0008006" key="4">
    <source>
        <dbReference type="Google" id="ProtNLM"/>
    </source>
</evidence>
<protein>
    <recommendedName>
        <fullName evidence="4">Conjugal transfer protein TraQ</fullName>
    </recommendedName>
</protein>
<name>A0A246S450_9GAMM</name>
<proteinExistence type="predicted"/>
<gene>
    <name evidence="2" type="ORF">JI62_02510</name>
</gene>
<keyword evidence="1" id="KW-0472">Membrane</keyword>
<dbReference type="NCBIfam" id="NF033883">
    <property type="entry name" value="conj_TraQ_IncI1"/>
    <property type="match status" value="1"/>
</dbReference>
<evidence type="ECO:0000256" key="1">
    <source>
        <dbReference type="SAM" id="Phobius"/>
    </source>
</evidence>
<organism evidence="2 3">
    <name type="scientific">Halomonas campaniensis</name>
    <dbReference type="NCBI Taxonomy" id="213554"/>
    <lineage>
        <taxon>Bacteria</taxon>
        <taxon>Pseudomonadati</taxon>
        <taxon>Pseudomonadota</taxon>
        <taxon>Gammaproteobacteria</taxon>
        <taxon>Oceanospirillales</taxon>
        <taxon>Halomonadaceae</taxon>
        <taxon>Halomonas</taxon>
    </lineage>
</organism>
<comment type="caution">
    <text evidence="2">The sequence shown here is derived from an EMBL/GenBank/DDBJ whole genome shotgun (WGS) entry which is preliminary data.</text>
</comment>
<keyword evidence="3" id="KW-1185">Reference proteome</keyword>
<evidence type="ECO:0000313" key="2">
    <source>
        <dbReference type="EMBL" id="OWV31242.1"/>
    </source>
</evidence>
<dbReference type="Proteomes" id="UP000197334">
    <property type="component" value="Unassembled WGS sequence"/>
</dbReference>
<dbReference type="RefSeq" id="WP_088698666.1">
    <property type="nucleotide sequence ID" value="NZ_JPUA01000004.1"/>
</dbReference>